<evidence type="ECO:0000256" key="6">
    <source>
        <dbReference type="ARBA" id="ARBA00023211"/>
    </source>
</evidence>
<dbReference type="RefSeq" id="WP_062663717.1">
    <property type="nucleotide sequence ID" value="NZ_FIZX01000002.1"/>
</dbReference>
<gene>
    <name evidence="8" type="primary">leuB_1</name>
    <name evidence="8" type="ORF">GCE9029_02678</name>
</gene>
<evidence type="ECO:0000256" key="5">
    <source>
        <dbReference type="ARBA" id="ARBA00023027"/>
    </source>
</evidence>
<evidence type="ECO:0000256" key="2">
    <source>
        <dbReference type="ARBA" id="ARBA00001946"/>
    </source>
</evidence>
<comment type="cofactor">
    <cofactor evidence="1">
        <name>Mn(2+)</name>
        <dbReference type="ChEBI" id="CHEBI:29035"/>
    </cofactor>
</comment>
<keyword evidence="3" id="KW-0479">Metal-binding</keyword>
<dbReference type="GO" id="GO:0003862">
    <property type="term" value="F:3-isopropylmalate dehydrogenase activity"/>
    <property type="evidence" value="ECO:0007669"/>
    <property type="project" value="UniProtKB-EC"/>
</dbReference>
<dbReference type="PANTHER" id="PTHR43275">
    <property type="entry name" value="D-MALATE DEHYDROGENASE [DECARBOXYLATING]"/>
    <property type="match status" value="1"/>
</dbReference>
<name>A0A128F4S5_9GAMM</name>
<keyword evidence="5" id="KW-0520">NAD</keyword>
<dbReference type="SUPFAM" id="SSF53659">
    <property type="entry name" value="Isocitrate/Isopropylmalate dehydrogenase-like"/>
    <property type="match status" value="1"/>
</dbReference>
<dbReference type="InterPro" id="IPR024084">
    <property type="entry name" value="IsoPropMal-DH-like_dom"/>
</dbReference>
<keyword evidence="6" id="KW-0464">Manganese</keyword>
<sequence>MTTFSVAVMPGDGIGKEVTPPALELVQEAANQCGVEISFTEIPAGAEFYAETGDAFPESHFQEAKAADAIFLSAMGHPDIRYPDGTEIGPQHDLRKRLQLYAGMRPCKTLPGLPLPLKDPRSNELDFVIVRESIEGLFAFPRGHELDDEEYAHNLMRISRTISDKLFNFSFKLAQQRQKKGKGKNLVTHIDKANVLSSQHRARQWFYGVAEQYPDVEASHQYVDFAALDLLRRPWVFDVMPTENQYGDILSDIAAGLMGGMGMAPSGEIGDTHAVFQPCHGSAPDIVGQGKANPTAMILSGKMMLEYLGEKHGCEGALLAAERLEAAVEAAYGTGNIVPFELGGCAGLKQISGAIANKLSGVIEET</sequence>
<dbReference type="AlphaFoldDB" id="A0A128F4S5"/>
<organism evidence="8 9">
    <name type="scientific">Grimontia celer</name>
    <dbReference type="NCBI Taxonomy" id="1796497"/>
    <lineage>
        <taxon>Bacteria</taxon>
        <taxon>Pseudomonadati</taxon>
        <taxon>Pseudomonadota</taxon>
        <taxon>Gammaproteobacteria</taxon>
        <taxon>Vibrionales</taxon>
        <taxon>Vibrionaceae</taxon>
        <taxon>Grimontia</taxon>
    </lineage>
</organism>
<dbReference type="EC" id="1.1.1.85" evidence="8"/>
<reference evidence="9" key="1">
    <citation type="submission" date="2016-02" db="EMBL/GenBank/DDBJ databases">
        <authorList>
            <person name="Rodrigo-Torres Lidia"/>
            <person name="Arahal R.David."/>
        </authorList>
    </citation>
    <scope>NUCLEOTIDE SEQUENCE [LARGE SCALE GENOMIC DNA]</scope>
    <source>
        <strain evidence="9">CECT 9029</strain>
    </source>
</reference>
<dbReference type="Gene3D" id="3.40.718.10">
    <property type="entry name" value="Isopropylmalate Dehydrogenase"/>
    <property type="match status" value="1"/>
</dbReference>
<keyword evidence="4 8" id="KW-0560">Oxidoreductase</keyword>
<accession>A0A128F4S5</accession>
<dbReference type="PANTHER" id="PTHR43275:SF1">
    <property type="entry name" value="D-MALATE DEHYDROGENASE [DECARBOXYLATING]"/>
    <property type="match status" value="1"/>
</dbReference>
<protein>
    <submittedName>
        <fullName evidence="8">3-isopropylmalate dehydrogenase</fullName>
        <ecNumber evidence="8">1.1.1.85</ecNumber>
    </submittedName>
</protein>
<evidence type="ECO:0000256" key="4">
    <source>
        <dbReference type="ARBA" id="ARBA00023002"/>
    </source>
</evidence>
<evidence type="ECO:0000256" key="1">
    <source>
        <dbReference type="ARBA" id="ARBA00001936"/>
    </source>
</evidence>
<evidence type="ECO:0000259" key="7">
    <source>
        <dbReference type="SMART" id="SM01329"/>
    </source>
</evidence>
<dbReference type="Proteomes" id="UP000071641">
    <property type="component" value="Unassembled WGS sequence"/>
</dbReference>
<evidence type="ECO:0000313" key="8">
    <source>
        <dbReference type="EMBL" id="CZF81545.1"/>
    </source>
</evidence>
<dbReference type="STRING" id="1796497.GCE9029_02678"/>
<feature type="domain" description="Isopropylmalate dehydrogenase-like" evidence="7">
    <location>
        <begin position="5"/>
        <end position="355"/>
    </location>
</feature>
<dbReference type="SMART" id="SM01329">
    <property type="entry name" value="Iso_dh"/>
    <property type="match status" value="1"/>
</dbReference>
<dbReference type="InterPro" id="IPR050501">
    <property type="entry name" value="ICDH/IPMDH"/>
</dbReference>
<proteinExistence type="predicted"/>
<dbReference type="Pfam" id="PF00180">
    <property type="entry name" value="Iso_dh"/>
    <property type="match status" value="1"/>
</dbReference>
<dbReference type="EMBL" id="FIZX01000002">
    <property type="protein sequence ID" value="CZF81545.1"/>
    <property type="molecule type" value="Genomic_DNA"/>
</dbReference>
<evidence type="ECO:0000313" key="9">
    <source>
        <dbReference type="Proteomes" id="UP000071641"/>
    </source>
</evidence>
<keyword evidence="9" id="KW-1185">Reference proteome</keyword>
<comment type="cofactor">
    <cofactor evidence="2">
        <name>Mg(2+)</name>
        <dbReference type="ChEBI" id="CHEBI:18420"/>
    </cofactor>
</comment>
<dbReference type="OrthoDB" id="9806254at2"/>
<dbReference type="GO" id="GO:0046872">
    <property type="term" value="F:metal ion binding"/>
    <property type="evidence" value="ECO:0007669"/>
    <property type="project" value="UniProtKB-KW"/>
</dbReference>
<evidence type="ECO:0000256" key="3">
    <source>
        <dbReference type="ARBA" id="ARBA00022723"/>
    </source>
</evidence>